<dbReference type="InterPro" id="IPR050879">
    <property type="entry name" value="Acyltransferase_3"/>
</dbReference>
<evidence type="ECO:0000313" key="4">
    <source>
        <dbReference type="EMBL" id="GGG11973.1"/>
    </source>
</evidence>
<feature type="transmembrane region" description="Helical" evidence="1">
    <location>
        <begin position="58"/>
        <end position="77"/>
    </location>
</feature>
<keyword evidence="4" id="KW-0808">Transferase</keyword>
<dbReference type="Proteomes" id="UP000654257">
    <property type="component" value="Unassembled WGS sequence"/>
</dbReference>
<evidence type="ECO:0000313" key="5">
    <source>
        <dbReference type="Proteomes" id="UP000654257"/>
    </source>
</evidence>
<sequence length="653" mass="69365">MAIALVVVFHVWLGRVSGGVDVFLVLSGYFFVGGLVRRAQSGGSLAAWPAVVRVLRRLLPMLALTVAATVLVFAFLLPRTRWDDLFRQGLTSVSFVQNWELARTSSDYLRADASISPMQHLWSMAVQGQFYLLAIVVVWAVTRVCSRRGLSPVRPLVAILGVAAAASFMYASVMSSRYQAWAYYDSAARLWELLVGALLALIVLRAPTSRAARTALAFAGLVTIALCGVLLNGAEQFPGPWALVPVLATVALTVAGGTADGRSNSVSAVLASRPLVWLGSIAYPLYLVHWPVLIGTLVVSGRPEIGVDGGTAVVLASLVGAQIMMWVVGPASRPSRARTVVTTWSYGLAAAVVVASVGWTAHVESAVTGGRPADSLDQTRNPGARVLVDGVLAPDAPMVPSVYDAGLDLPASTTEGCIVDVVVRDVVRCTYGDTSAARTVALVGGSHSEHWLTAFDRMGKDGGFRVDTYLKVGCPLTVDTMPSFVGNDYPDCLEWSLATLDALDVDRPDYVVTTSTRPRPDGPGDWTPEWYVSAWLALADRGLPVVAIRDTPWLHDDGVPYRTVDCLSGGGDATSCGMPRADVLSDVDPAADATAALPTVSIMDLTDSVCAVDVCRAAEGNVLIYHDAHHLTASYVTTLVPELNRQFSAATGW</sequence>
<dbReference type="InterPro" id="IPR002656">
    <property type="entry name" value="Acyl_transf_3_dom"/>
</dbReference>
<dbReference type="Pfam" id="PF19040">
    <property type="entry name" value="SGNH"/>
    <property type="match status" value="1"/>
</dbReference>
<dbReference type="PANTHER" id="PTHR23028:SF53">
    <property type="entry name" value="ACYL_TRANSF_3 DOMAIN-CONTAINING PROTEIN"/>
    <property type="match status" value="1"/>
</dbReference>
<dbReference type="AlphaFoldDB" id="A0A917D5Y9"/>
<feature type="domain" description="SGNH" evidence="3">
    <location>
        <begin position="428"/>
        <end position="643"/>
    </location>
</feature>
<accession>A0A917D5Y9</accession>
<feature type="transmembrane region" description="Helical" evidence="1">
    <location>
        <begin position="121"/>
        <end position="141"/>
    </location>
</feature>
<dbReference type="GO" id="GO:0016747">
    <property type="term" value="F:acyltransferase activity, transferring groups other than amino-acyl groups"/>
    <property type="evidence" value="ECO:0007669"/>
    <property type="project" value="InterPro"/>
</dbReference>
<feature type="transmembrane region" description="Helical" evidence="1">
    <location>
        <begin position="305"/>
        <end position="328"/>
    </location>
</feature>
<feature type="domain" description="Acyltransferase 3" evidence="2">
    <location>
        <begin position="2"/>
        <end position="324"/>
    </location>
</feature>
<feature type="transmembrane region" description="Helical" evidence="1">
    <location>
        <begin position="186"/>
        <end position="204"/>
    </location>
</feature>
<dbReference type="GO" id="GO:0009103">
    <property type="term" value="P:lipopolysaccharide biosynthetic process"/>
    <property type="evidence" value="ECO:0007669"/>
    <property type="project" value="TreeGrafter"/>
</dbReference>
<dbReference type="GO" id="GO:0016020">
    <property type="term" value="C:membrane"/>
    <property type="evidence" value="ECO:0007669"/>
    <property type="project" value="TreeGrafter"/>
</dbReference>
<dbReference type="Pfam" id="PF01757">
    <property type="entry name" value="Acyl_transf_3"/>
    <property type="match status" value="1"/>
</dbReference>
<feature type="transmembrane region" description="Helical" evidence="1">
    <location>
        <begin position="216"/>
        <end position="234"/>
    </location>
</feature>
<keyword evidence="1" id="KW-1133">Transmembrane helix</keyword>
<evidence type="ECO:0000259" key="2">
    <source>
        <dbReference type="Pfam" id="PF01757"/>
    </source>
</evidence>
<evidence type="ECO:0000259" key="3">
    <source>
        <dbReference type="Pfam" id="PF19040"/>
    </source>
</evidence>
<dbReference type="InterPro" id="IPR043968">
    <property type="entry name" value="SGNH"/>
</dbReference>
<comment type="caution">
    <text evidence="4">The sequence shown here is derived from an EMBL/GenBank/DDBJ whole genome shotgun (WGS) entry which is preliminary data.</text>
</comment>
<reference evidence="4" key="2">
    <citation type="submission" date="2020-09" db="EMBL/GenBank/DDBJ databases">
        <authorList>
            <person name="Sun Q."/>
            <person name="Sedlacek I."/>
        </authorList>
    </citation>
    <scope>NUCLEOTIDE SEQUENCE</scope>
    <source>
        <strain evidence="4">CCM 7905</strain>
    </source>
</reference>
<keyword evidence="1" id="KW-0812">Transmembrane</keyword>
<organism evidence="4 5">
    <name type="scientific">Rhodococcoides trifolii</name>
    <dbReference type="NCBI Taxonomy" id="908250"/>
    <lineage>
        <taxon>Bacteria</taxon>
        <taxon>Bacillati</taxon>
        <taxon>Actinomycetota</taxon>
        <taxon>Actinomycetes</taxon>
        <taxon>Mycobacteriales</taxon>
        <taxon>Nocardiaceae</taxon>
        <taxon>Rhodococcoides</taxon>
    </lineage>
</organism>
<feature type="transmembrane region" description="Helical" evidence="1">
    <location>
        <begin position="275"/>
        <end position="299"/>
    </location>
</feature>
<feature type="transmembrane region" description="Helical" evidence="1">
    <location>
        <begin position="340"/>
        <end position="361"/>
    </location>
</feature>
<proteinExistence type="predicted"/>
<feature type="transmembrane region" description="Helical" evidence="1">
    <location>
        <begin position="240"/>
        <end position="259"/>
    </location>
</feature>
<feature type="transmembrane region" description="Helical" evidence="1">
    <location>
        <begin position="153"/>
        <end position="174"/>
    </location>
</feature>
<dbReference type="EMBL" id="BMCU01000003">
    <property type="protein sequence ID" value="GGG11973.1"/>
    <property type="molecule type" value="Genomic_DNA"/>
</dbReference>
<name>A0A917D5Y9_9NOCA</name>
<keyword evidence="1" id="KW-0472">Membrane</keyword>
<evidence type="ECO:0000256" key="1">
    <source>
        <dbReference type="SAM" id="Phobius"/>
    </source>
</evidence>
<dbReference type="PANTHER" id="PTHR23028">
    <property type="entry name" value="ACETYLTRANSFERASE"/>
    <property type="match status" value="1"/>
</dbReference>
<protein>
    <submittedName>
        <fullName evidence="4">Acyltransferase</fullName>
    </submittedName>
</protein>
<reference evidence="4" key="1">
    <citation type="journal article" date="2014" name="Int. J. Syst. Evol. Microbiol.">
        <title>Complete genome sequence of Corynebacterium casei LMG S-19264T (=DSM 44701T), isolated from a smear-ripened cheese.</title>
        <authorList>
            <consortium name="US DOE Joint Genome Institute (JGI-PGF)"/>
            <person name="Walter F."/>
            <person name="Albersmeier A."/>
            <person name="Kalinowski J."/>
            <person name="Ruckert C."/>
        </authorList>
    </citation>
    <scope>NUCLEOTIDE SEQUENCE</scope>
    <source>
        <strain evidence="4">CCM 7905</strain>
    </source>
</reference>
<keyword evidence="4" id="KW-0012">Acyltransferase</keyword>
<gene>
    <name evidence="4" type="ORF">GCM10007304_27430</name>
</gene>
<keyword evidence="5" id="KW-1185">Reference proteome</keyword>